<name>A0A2S6CQS3_9CYAN</name>
<gene>
    <name evidence="1" type="ORF">CUN59_18000</name>
</gene>
<dbReference type="Proteomes" id="UP000239589">
    <property type="component" value="Unassembled WGS sequence"/>
</dbReference>
<organism evidence="1 2">
    <name type="scientific">Cuspidothrix issatschenkoi CHARLIE-1</name>
    <dbReference type="NCBI Taxonomy" id="2052836"/>
    <lineage>
        <taxon>Bacteria</taxon>
        <taxon>Bacillati</taxon>
        <taxon>Cyanobacteriota</taxon>
        <taxon>Cyanophyceae</taxon>
        <taxon>Nostocales</taxon>
        <taxon>Aphanizomenonaceae</taxon>
        <taxon>Cuspidothrix</taxon>
    </lineage>
</organism>
<sequence>MTYSEQLHPWCIVRYLANQEYMIVARFRRRDDAVAYLQVLRQANKRIVFAIIFNAPIVKKSLTNKTLN</sequence>
<comment type="caution">
    <text evidence="1">The sequence shown here is derived from an EMBL/GenBank/DDBJ whole genome shotgun (WGS) entry which is preliminary data.</text>
</comment>
<dbReference type="AlphaFoldDB" id="A0A2S6CQS3"/>
<proteinExistence type="predicted"/>
<dbReference type="RefSeq" id="WP_104389138.1">
    <property type="nucleotide sequence ID" value="NZ_PGEM01000152.1"/>
</dbReference>
<keyword evidence="2" id="KW-1185">Reference proteome</keyword>
<evidence type="ECO:0000313" key="2">
    <source>
        <dbReference type="Proteomes" id="UP000239589"/>
    </source>
</evidence>
<evidence type="ECO:0008006" key="3">
    <source>
        <dbReference type="Google" id="ProtNLM"/>
    </source>
</evidence>
<accession>A0A2S6CQS3</accession>
<reference evidence="1 2" key="1">
    <citation type="submission" date="2018-02" db="EMBL/GenBank/DDBJ databases">
        <title>Discovery of a pederin family compound in a non-symbiotic bloom-forming cyanobacterium.</title>
        <authorList>
            <person name="Kust A."/>
            <person name="Mares J."/>
            <person name="Jokela J."/>
            <person name="Urajova P."/>
            <person name="Hajek J."/>
            <person name="Saurav K."/>
            <person name="Voracova K."/>
            <person name="Fewer D.P."/>
            <person name="Haapaniemi E."/>
            <person name="Permi P."/>
            <person name="Rehakova K."/>
            <person name="Sivonen K."/>
            <person name="Hrouzek P."/>
        </authorList>
    </citation>
    <scope>NUCLEOTIDE SEQUENCE [LARGE SCALE GENOMIC DNA]</scope>
    <source>
        <strain evidence="1 2">CHARLIE-1</strain>
    </source>
</reference>
<protein>
    <recommendedName>
        <fullName evidence="3">SPOR domain-containing protein</fullName>
    </recommendedName>
</protein>
<evidence type="ECO:0000313" key="1">
    <source>
        <dbReference type="EMBL" id="PPJ61970.1"/>
    </source>
</evidence>
<dbReference type="EMBL" id="PGEM01000152">
    <property type="protein sequence ID" value="PPJ61970.1"/>
    <property type="molecule type" value="Genomic_DNA"/>
</dbReference>
<dbReference type="OrthoDB" id="489126at2"/>